<comment type="caution">
    <text evidence="1">The sequence shown here is derived from an EMBL/GenBank/DDBJ whole genome shotgun (WGS) entry which is preliminary data.</text>
</comment>
<dbReference type="AlphaFoldDB" id="A0AAW9AFZ9"/>
<protein>
    <submittedName>
        <fullName evidence="1">Uncharacterized protein</fullName>
    </submittedName>
</protein>
<reference evidence="1 2" key="1">
    <citation type="submission" date="2023-06" db="EMBL/GenBank/DDBJ databases">
        <title>Sporosarcina sp. nov., isolated from Korean traditional fermented seafood 'Jeotgal'.</title>
        <authorList>
            <person name="Yang A.I."/>
            <person name="Shin N.-R."/>
        </authorList>
    </citation>
    <scope>NUCLEOTIDE SEQUENCE [LARGE SCALE GENOMIC DNA]</scope>
    <source>
        <strain evidence="1 2">KCTC43456</strain>
    </source>
</reference>
<accession>A0AAW9AFZ9</accession>
<evidence type="ECO:0000313" key="1">
    <source>
        <dbReference type="EMBL" id="MDW0118573.1"/>
    </source>
</evidence>
<organism evidence="1 2">
    <name type="scientific">Sporosarcina thermotolerans</name>
    <dbReference type="NCBI Taxonomy" id="633404"/>
    <lineage>
        <taxon>Bacteria</taxon>
        <taxon>Bacillati</taxon>
        <taxon>Bacillota</taxon>
        <taxon>Bacilli</taxon>
        <taxon>Bacillales</taxon>
        <taxon>Caryophanaceae</taxon>
        <taxon>Sporosarcina</taxon>
    </lineage>
</organism>
<evidence type="ECO:0000313" key="2">
    <source>
        <dbReference type="Proteomes" id="UP001271648"/>
    </source>
</evidence>
<name>A0AAW9AFZ9_9BACL</name>
<keyword evidence="2" id="KW-1185">Reference proteome</keyword>
<gene>
    <name evidence="1" type="ORF">QTL97_16730</name>
</gene>
<sequence>MGILLELIGSIGTLIFSSMKDVTEEEINKNIGFLEQYEWFQAFIDDVHTNKLILENDKVRHVIGKIDIEKMWKNSYRNKFRKKLKVVLQKQTSNLR</sequence>
<proteinExistence type="predicted"/>
<dbReference type="RefSeq" id="WP_283734193.1">
    <property type="nucleotide sequence ID" value="NZ_CP125968.1"/>
</dbReference>
<dbReference type="EMBL" id="JAUBDJ010000014">
    <property type="protein sequence ID" value="MDW0118573.1"/>
    <property type="molecule type" value="Genomic_DNA"/>
</dbReference>
<dbReference type="Proteomes" id="UP001271648">
    <property type="component" value="Unassembled WGS sequence"/>
</dbReference>